<evidence type="ECO:0000313" key="2">
    <source>
        <dbReference type="EMBL" id="KAF6078361.1"/>
    </source>
</evidence>
<sequence>MQPNQLSSFPAIYFPETAGPQLPRLYSRFYRSLQIGISLTTRAFNWEIIKKHERIQSFSPRRCCPNAAHLRPLSPSPPRRPAGGPGDQGKPRPEPGRARTSVMQNPPSHAPPSHVPPCCTHSGFFHRPPVITVHGFRKMHLTFSTTANVLLAHTRDSDHENKIEAVMREQGDTRSSRPAVSRVTGRRSNGCRDRTVVHVNAYWWQPEVFSSTQKQLRENGKGSLSSCAVLGTPATPP</sequence>
<gene>
    <name evidence="2" type="ORF">HJG60_009205</name>
</gene>
<organism evidence="2 3">
    <name type="scientific">Phyllostomus discolor</name>
    <name type="common">pale spear-nosed bat</name>
    <dbReference type="NCBI Taxonomy" id="89673"/>
    <lineage>
        <taxon>Eukaryota</taxon>
        <taxon>Metazoa</taxon>
        <taxon>Chordata</taxon>
        <taxon>Craniata</taxon>
        <taxon>Vertebrata</taxon>
        <taxon>Euteleostomi</taxon>
        <taxon>Mammalia</taxon>
        <taxon>Eutheria</taxon>
        <taxon>Laurasiatheria</taxon>
        <taxon>Chiroptera</taxon>
        <taxon>Yangochiroptera</taxon>
        <taxon>Phyllostomidae</taxon>
        <taxon>Phyllostominae</taxon>
        <taxon>Phyllostomus</taxon>
    </lineage>
</organism>
<feature type="region of interest" description="Disordered" evidence="1">
    <location>
        <begin position="168"/>
        <end position="188"/>
    </location>
</feature>
<protein>
    <submittedName>
        <fullName evidence="2">Uncharacterized protein</fullName>
    </submittedName>
</protein>
<evidence type="ECO:0000256" key="1">
    <source>
        <dbReference type="SAM" id="MobiDB-lite"/>
    </source>
</evidence>
<dbReference type="AlphaFoldDB" id="A0A833YSH6"/>
<reference evidence="2 3" key="1">
    <citation type="journal article" date="2020" name="Nature">
        <title>Six reference-quality genomes reveal evolution of bat adaptations.</title>
        <authorList>
            <person name="Jebb D."/>
            <person name="Huang Z."/>
            <person name="Pippel M."/>
            <person name="Hughes G.M."/>
            <person name="Lavrichenko K."/>
            <person name="Devanna P."/>
            <person name="Winkler S."/>
            <person name="Jermiin L.S."/>
            <person name="Skirmuntt E.C."/>
            <person name="Katzourakis A."/>
            <person name="Burkitt-Gray L."/>
            <person name="Ray D.A."/>
            <person name="Sullivan K.A.M."/>
            <person name="Roscito J.G."/>
            <person name="Kirilenko B.M."/>
            <person name="Davalos L.M."/>
            <person name="Corthals A.P."/>
            <person name="Power M.L."/>
            <person name="Jones G."/>
            <person name="Ransome R.D."/>
            <person name="Dechmann D.K.N."/>
            <person name="Locatelli A.G."/>
            <person name="Puechmaille S.J."/>
            <person name="Fedrigo O."/>
            <person name="Jarvis E.D."/>
            <person name="Hiller M."/>
            <person name="Vernes S.C."/>
            <person name="Myers E.W."/>
            <person name="Teeling E.C."/>
        </authorList>
    </citation>
    <scope>NUCLEOTIDE SEQUENCE [LARGE SCALE GENOMIC DNA]</scope>
    <source>
        <strain evidence="2">Bat1K_MPI-CBG_1</strain>
    </source>
</reference>
<evidence type="ECO:0000313" key="3">
    <source>
        <dbReference type="Proteomes" id="UP000664940"/>
    </source>
</evidence>
<name>A0A833YSH6_9CHIR</name>
<accession>A0A833YSH6</accession>
<dbReference type="Proteomes" id="UP000664940">
    <property type="component" value="Unassembled WGS sequence"/>
</dbReference>
<proteinExistence type="predicted"/>
<dbReference type="EMBL" id="JABVXQ010000014">
    <property type="protein sequence ID" value="KAF6078361.1"/>
    <property type="molecule type" value="Genomic_DNA"/>
</dbReference>
<comment type="caution">
    <text evidence="2">The sequence shown here is derived from an EMBL/GenBank/DDBJ whole genome shotgun (WGS) entry which is preliminary data.</text>
</comment>
<feature type="region of interest" description="Disordered" evidence="1">
    <location>
        <begin position="66"/>
        <end position="115"/>
    </location>
</feature>